<protein>
    <submittedName>
        <fullName evidence="1">Uncharacterized protein</fullName>
    </submittedName>
</protein>
<dbReference type="EnsemblPlants" id="MELO3C034268.2.1">
    <property type="protein sequence ID" value="MELO3C034268.2.1"/>
    <property type="gene ID" value="MELO3C034268.2"/>
</dbReference>
<dbReference type="AlphaFoldDB" id="A0A9I9EJF4"/>
<accession>A0A9I9EJF4</accession>
<evidence type="ECO:0000313" key="1">
    <source>
        <dbReference type="EnsemblPlants" id="MELO3C034268.2.1"/>
    </source>
</evidence>
<name>A0A9I9EJF4_CUCME</name>
<sequence>MRRMGLRLGFSSCAVVREGRDFEEGKGNVRKEGKGGIL</sequence>
<proteinExistence type="predicted"/>
<reference evidence="1" key="1">
    <citation type="submission" date="2023-03" db="UniProtKB">
        <authorList>
            <consortium name="EnsemblPlants"/>
        </authorList>
    </citation>
    <scope>IDENTIFICATION</scope>
</reference>
<dbReference type="Gramene" id="MELO3C034268.2.1">
    <property type="protein sequence ID" value="MELO3C034268.2.1"/>
    <property type="gene ID" value="MELO3C034268.2"/>
</dbReference>
<organism evidence="1">
    <name type="scientific">Cucumis melo</name>
    <name type="common">Muskmelon</name>
    <dbReference type="NCBI Taxonomy" id="3656"/>
    <lineage>
        <taxon>Eukaryota</taxon>
        <taxon>Viridiplantae</taxon>
        <taxon>Streptophyta</taxon>
        <taxon>Embryophyta</taxon>
        <taxon>Tracheophyta</taxon>
        <taxon>Spermatophyta</taxon>
        <taxon>Magnoliopsida</taxon>
        <taxon>eudicotyledons</taxon>
        <taxon>Gunneridae</taxon>
        <taxon>Pentapetalae</taxon>
        <taxon>rosids</taxon>
        <taxon>fabids</taxon>
        <taxon>Cucurbitales</taxon>
        <taxon>Cucurbitaceae</taxon>
        <taxon>Benincaseae</taxon>
        <taxon>Cucumis</taxon>
    </lineage>
</organism>